<proteinExistence type="inferred from homology"/>
<evidence type="ECO:0000256" key="1">
    <source>
        <dbReference type="ARBA" id="ARBA00004429"/>
    </source>
</evidence>
<dbReference type="PROSITE" id="PS50928">
    <property type="entry name" value="ABC_TM1"/>
    <property type="match status" value="1"/>
</dbReference>
<dbReference type="InterPro" id="IPR035906">
    <property type="entry name" value="MetI-like_sf"/>
</dbReference>
<keyword evidence="4" id="KW-0997">Cell inner membrane</keyword>
<name>A0ABS5F8U0_9PROT</name>
<protein>
    <submittedName>
        <fullName evidence="10">ABC transporter permease</fullName>
    </submittedName>
</protein>
<feature type="transmembrane region" description="Helical" evidence="8">
    <location>
        <begin position="12"/>
        <end position="34"/>
    </location>
</feature>
<evidence type="ECO:0000256" key="3">
    <source>
        <dbReference type="ARBA" id="ARBA00022475"/>
    </source>
</evidence>
<dbReference type="SUPFAM" id="SSF161098">
    <property type="entry name" value="MetI-like"/>
    <property type="match status" value="1"/>
</dbReference>
<dbReference type="Pfam" id="PF00528">
    <property type="entry name" value="BPD_transp_1"/>
    <property type="match status" value="1"/>
</dbReference>
<comment type="subcellular location">
    <subcellularLocation>
        <location evidence="1">Cell inner membrane</location>
        <topology evidence="1">Multi-pass membrane protein</topology>
    </subcellularLocation>
    <subcellularLocation>
        <location evidence="8">Cell membrane</location>
        <topology evidence="8">Multi-pass membrane protein</topology>
    </subcellularLocation>
</comment>
<feature type="transmembrane region" description="Helical" evidence="8">
    <location>
        <begin position="135"/>
        <end position="156"/>
    </location>
</feature>
<sequence>MMGPVLRATLLKALVVLLCFGLLAPIIIVAIASFSGDGYLKFPPESLSFRWYERFLGDPRWRAAILNSLFIGVMTSALSTLVGFLAAYAMVRGEFRTKRVLASLLLTPVIVPHVITAVAVYFLSARMGLVGFRPWIAVAHTVVALPVVLVILQSALRTVDPALERAAMVCGCTRWGVFRRVVLPLALPGVVSAALFSFLTSFDELVISLFLAGIRAETLPVRIWNSLLLEVEPTIAAVSTLLIAVTAAALAIDAAIRRFRGGGALPAR</sequence>
<evidence type="ECO:0000313" key="11">
    <source>
        <dbReference type="Proteomes" id="UP001196870"/>
    </source>
</evidence>
<evidence type="ECO:0000256" key="2">
    <source>
        <dbReference type="ARBA" id="ARBA00022448"/>
    </source>
</evidence>
<organism evidence="10 11">
    <name type="scientific">Plastoroseomonas hellenica</name>
    <dbReference type="NCBI Taxonomy" id="2687306"/>
    <lineage>
        <taxon>Bacteria</taxon>
        <taxon>Pseudomonadati</taxon>
        <taxon>Pseudomonadota</taxon>
        <taxon>Alphaproteobacteria</taxon>
        <taxon>Acetobacterales</taxon>
        <taxon>Acetobacteraceae</taxon>
        <taxon>Plastoroseomonas</taxon>
    </lineage>
</organism>
<feature type="transmembrane region" description="Helical" evidence="8">
    <location>
        <begin position="100"/>
        <end position="123"/>
    </location>
</feature>
<dbReference type="EMBL" id="JAAGBB010000076">
    <property type="protein sequence ID" value="MBR0668972.1"/>
    <property type="molecule type" value="Genomic_DNA"/>
</dbReference>
<keyword evidence="7 8" id="KW-0472">Membrane</keyword>
<keyword evidence="6 8" id="KW-1133">Transmembrane helix</keyword>
<feature type="transmembrane region" description="Helical" evidence="8">
    <location>
        <begin position="64"/>
        <end position="88"/>
    </location>
</feature>
<keyword evidence="11" id="KW-1185">Reference proteome</keyword>
<keyword evidence="2 8" id="KW-0813">Transport</keyword>
<feature type="transmembrane region" description="Helical" evidence="8">
    <location>
        <begin position="234"/>
        <end position="256"/>
    </location>
</feature>
<keyword evidence="5 8" id="KW-0812">Transmembrane</keyword>
<evidence type="ECO:0000256" key="4">
    <source>
        <dbReference type="ARBA" id="ARBA00022519"/>
    </source>
</evidence>
<evidence type="ECO:0000256" key="5">
    <source>
        <dbReference type="ARBA" id="ARBA00022692"/>
    </source>
</evidence>
<comment type="caution">
    <text evidence="10">The sequence shown here is derived from an EMBL/GenBank/DDBJ whole genome shotgun (WGS) entry which is preliminary data.</text>
</comment>
<evidence type="ECO:0000259" key="9">
    <source>
        <dbReference type="PROSITE" id="PS50928"/>
    </source>
</evidence>
<evidence type="ECO:0000256" key="6">
    <source>
        <dbReference type="ARBA" id="ARBA00022989"/>
    </source>
</evidence>
<dbReference type="Proteomes" id="UP001196870">
    <property type="component" value="Unassembled WGS sequence"/>
</dbReference>
<comment type="similarity">
    <text evidence="8">Belongs to the binding-protein-dependent transport system permease family.</text>
</comment>
<evidence type="ECO:0000313" key="10">
    <source>
        <dbReference type="EMBL" id="MBR0668972.1"/>
    </source>
</evidence>
<dbReference type="Gene3D" id="1.10.3720.10">
    <property type="entry name" value="MetI-like"/>
    <property type="match status" value="1"/>
</dbReference>
<keyword evidence="3" id="KW-1003">Cell membrane</keyword>
<dbReference type="RefSeq" id="WP_211857374.1">
    <property type="nucleotide sequence ID" value="NZ_JAAGBB010000076.1"/>
</dbReference>
<accession>A0ABS5F8U0</accession>
<gene>
    <name evidence="10" type="ORF">GXW71_31780</name>
</gene>
<dbReference type="PANTHER" id="PTHR43357">
    <property type="entry name" value="INNER MEMBRANE ABC TRANSPORTER PERMEASE PROTEIN YDCV"/>
    <property type="match status" value="1"/>
</dbReference>
<feature type="domain" description="ABC transmembrane type-1" evidence="9">
    <location>
        <begin position="65"/>
        <end position="253"/>
    </location>
</feature>
<evidence type="ECO:0000256" key="8">
    <source>
        <dbReference type="RuleBase" id="RU363032"/>
    </source>
</evidence>
<evidence type="ECO:0000256" key="7">
    <source>
        <dbReference type="ARBA" id="ARBA00023136"/>
    </source>
</evidence>
<dbReference type="PANTHER" id="PTHR43357:SF4">
    <property type="entry name" value="INNER MEMBRANE ABC TRANSPORTER PERMEASE PROTEIN YDCV"/>
    <property type="match status" value="1"/>
</dbReference>
<feature type="transmembrane region" description="Helical" evidence="8">
    <location>
        <begin position="177"/>
        <end position="199"/>
    </location>
</feature>
<dbReference type="InterPro" id="IPR000515">
    <property type="entry name" value="MetI-like"/>
</dbReference>
<reference evidence="11" key="1">
    <citation type="journal article" date="2021" name="Syst. Appl. Microbiol.">
        <title>Roseomonas hellenica sp. nov., isolated from roots of wild-growing Alkanna tinctoria.</title>
        <authorList>
            <person name="Rat A."/>
            <person name="Naranjo H.D."/>
            <person name="Lebbe L."/>
            <person name="Cnockaert M."/>
            <person name="Krigas N."/>
            <person name="Grigoriadou K."/>
            <person name="Maloupa E."/>
            <person name="Willems A."/>
        </authorList>
    </citation>
    <scope>NUCLEOTIDE SEQUENCE [LARGE SCALE GENOMIC DNA]</scope>
    <source>
        <strain evidence="11">LMG 31523</strain>
    </source>
</reference>
<dbReference type="CDD" id="cd06261">
    <property type="entry name" value="TM_PBP2"/>
    <property type="match status" value="1"/>
</dbReference>